<keyword evidence="5" id="KW-1185">Reference proteome</keyword>
<dbReference type="PANTHER" id="PTHR34475">
    <property type="match status" value="1"/>
</dbReference>
<dbReference type="AlphaFoldDB" id="A0A0M9DNB8"/>
<dbReference type="PROSITE" id="PS50943">
    <property type="entry name" value="HTH_CROC1"/>
    <property type="match status" value="1"/>
</dbReference>
<keyword evidence="2" id="KW-0812">Transmembrane</keyword>
<feature type="compositionally biased region" description="Acidic residues" evidence="1">
    <location>
        <begin position="182"/>
        <end position="193"/>
    </location>
</feature>
<feature type="region of interest" description="Disordered" evidence="1">
    <location>
        <begin position="135"/>
        <end position="204"/>
    </location>
</feature>
<dbReference type="CDD" id="cd00093">
    <property type="entry name" value="HTH_XRE"/>
    <property type="match status" value="1"/>
</dbReference>
<feature type="transmembrane region" description="Helical" evidence="2">
    <location>
        <begin position="112"/>
        <end position="129"/>
    </location>
</feature>
<dbReference type="Proteomes" id="UP000037977">
    <property type="component" value="Unassembled WGS sequence"/>
</dbReference>
<dbReference type="Gene3D" id="1.10.260.40">
    <property type="entry name" value="lambda repressor-like DNA-binding domains"/>
    <property type="match status" value="1"/>
</dbReference>
<dbReference type="GO" id="GO:0003677">
    <property type="term" value="F:DNA binding"/>
    <property type="evidence" value="ECO:0007669"/>
    <property type="project" value="InterPro"/>
</dbReference>
<reference evidence="4 5" key="1">
    <citation type="submission" date="2015-07" db="EMBL/GenBank/DDBJ databases">
        <title>Genome sequencing project for genomic taxonomy and phylogenomics of Bacillus-like bacteria.</title>
        <authorList>
            <person name="Liu B."/>
            <person name="Wang J."/>
            <person name="Zhu Y."/>
            <person name="Liu G."/>
            <person name="Chen Q."/>
            <person name="Chen Z."/>
            <person name="Che J."/>
            <person name="Ge C."/>
            <person name="Shi H."/>
            <person name="Pan Z."/>
            <person name="Liu X."/>
        </authorList>
    </citation>
    <scope>NUCLEOTIDE SEQUENCE [LARGE SCALE GENOMIC DNA]</scope>
    <source>
        <strain evidence="4 5">DSM 54</strain>
    </source>
</reference>
<protein>
    <recommendedName>
        <fullName evidence="3">HTH cro/C1-type domain-containing protein</fullName>
    </recommendedName>
</protein>
<sequence>MAELGTRLKEARLSKGYSLDDLQEITKIQKRYLVGIEEGNYSIMPGSFYVRAFIKQYAEAVGLNAEEILETYKNELPSTPNDQVSQSITNSPSRRKVTKGPSNKLMEAMPKIIVALFIIVIIVVIWVLWQSRNSPASTEVDNATPEMEYDTQVKPIDSEKDKKDNKDAQTDDKQDTNATEETPADEEQPEDEETKQTISAGTVEADGATTSYTLTGTDALKIRIEVSGPTFIGIRNQQQQELLERTDVYNAGEVVEFDATAESYVRIRLGNSTQAKIFINDEPLTYAQQIVTQNIVINFNKEQ</sequence>
<keyword evidence="2" id="KW-1133">Transmembrane helix</keyword>
<dbReference type="EMBL" id="LGCI01000005">
    <property type="protein sequence ID" value="KOY83652.1"/>
    <property type="molecule type" value="Genomic_DNA"/>
</dbReference>
<name>A0A0M9DNB8_9BACI</name>
<feature type="region of interest" description="Disordered" evidence="1">
    <location>
        <begin position="76"/>
        <end position="102"/>
    </location>
</feature>
<proteinExistence type="predicted"/>
<dbReference type="STRING" id="33935.ADM90_05285"/>
<evidence type="ECO:0000256" key="2">
    <source>
        <dbReference type="SAM" id="Phobius"/>
    </source>
</evidence>
<feature type="compositionally biased region" description="Polar residues" evidence="1">
    <location>
        <begin position="76"/>
        <end position="92"/>
    </location>
</feature>
<dbReference type="Pfam" id="PF13464">
    <property type="entry name" value="RodZ_C"/>
    <property type="match status" value="1"/>
</dbReference>
<dbReference type="InterPro" id="IPR050400">
    <property type="entry name" value="Bact_Cytoskel_RodZ"/>
</dbReference>
<keyword evidence="2" id="KW-0472">Membrane</keyword>
<dbReference type="PATRIC" id="fig|33935.3.peg.478"/>
<dbReference type="InterPro" id="IPR010982">
    <property type="entry name" value="Lambda_DNA-bd_dom_sf"/>
</dbReference>
<dbReference type="OrthoDB" id="9797543at2"/>
<gene>
    <name evidence="4" type="ORF">ADM90_05285</name>
</gene>
<evidence type="ECO:0000259" key="3">
    <source>
        <dbReference type="PROSITE" id="PS50943"/>
    </source>
</evidence>
<dbReference type="SUPFAM" id="SSF47413">
    <property type="entry name" value="lambda repressor-like DNA-binding domains"/>
    <property type="match status" value="1"/>
</dbReference>
<evidence type="ECO:0000313" key="5">
    <source>
        <dbReference type="Proteomes" id="UP000037977"/>
    </source>
</evidence>
<dbReference type="InterPro" id="IPR025194">
    <property type="entry name" value="RodZ-like_C"/>
</dbReference>
<dbReference type="Pfam" id="PF13413">
    <property type="entry name" value="HTH_25"/>
    <property type="match status" value="1"/>
</dbReference>
<dbReference type="PANTHER" id="PTHR34475:SF1">
    <property type="entry name" value="CYTOSKELETON PROTEIN RODZ"/>
    <property type="match status" value="1"/>
</dbReference>
<dbReference type="InterPro" id="IPR001387">
    <property type="entry name" value="Cro/C1-type_HTH"/>
</dbReference>
<organism evidence="4 5">
    <name type="scientific">Lysinibacillus macroides</name>
    <dbReference type="NCBI Taxonomy" id="33935"/>
    <lineage>
        <taxon>Bacteria</taxon>
        <taxon>Bacillati</taxon>
        <taxon>Bacillota</taxon>
        <taxon>Bacilli</taxon>
        <taxon>Bacillales</taxon>
        <taxon>Bacillaceae</taxon>
        <taxon>Lysinibacillus</taxon>
    </lineage>
</organism>
<comment type="caution">
    <text evidence="4">The sequence shown here is derived from an EMBL/GenBank/DDBJ whole genome shotgun (WGS) entry which is preliminary data.</text>
</comment>
<evidence type="ECO:0000256" key="1">
    <source>
        <dbReference type="SAM" id="MobiDB-lite"/>
    </source>
</evidence>
<feature type="compositionally biased region" description="Basic and acidic residues" evidence="1">
    <location>
        <begin position="156"/>
        <end position="175"/>
    </location>
</feature>
<evidence type="ECO:0000313" key="4">
    <source>
        <dbReference type="EMBL" id="KOY83652.1"/>
    </source>
</evidence>
<feature type="domain" description="HTH cro/C1-type" evidence="3">
    <location>
        <begin position="8"/>
        <end position="43"/>
    </location>
</feature>
<accession>A0A0M9DNB8</accession>